<comment type="caution">
    <text evidence="3">The sequence shown here is derived from an EMBL/GenBank/DDBJ whole genome shotgun (WGS) entry which is preliminary data.</text>
</comment>
<evidence type="ECO:0000256" key="1">
    <source>
        <dbReference type="ARBA" id="ARBA00022801"/>
    </source>
</evidence>
<dbReference type="InterPro" id="IPR008928">
    <property type="entry name" value="6-hairpin_glycosidase_sf"/>
</dbReference>
<dbReference type="GO" id="GO:0052757">
    <property type="term" value="F:chondroitin hydrolase activity"/>
    <property type="evidence" value="ECO:0007669"/>
    <property type="project" value="TreeGrafter"/>
</dbReference>
<evidence type="ECO:0008006" key="5">
    <source>
        <dbReference type="Google" id="ProtNLM"/>
    </source>
</evidence>
<dbReference type="InterPro" id="IPR052369">
    <property type="entry name" value="UG_Glycosaminoglycan_Hydrolase"/>
</dbReference>
<sequence>MMNLEILFTAAELTGNRTLVDMAVSYANKTAIDQVRPDGSSYHVVIYNENNGEVMRQATIQGYATNSTWTRGQAWGIYGFAKSIQLFNLTTQSHFLETSRQMAKVFLTRLPADGIPPWDFDTPESNPSADTSAATIAAAGLFILSVAETSVNNATGADYYNKQAVKLLVDNFKFAFKPTWDSILSNATSYKTRGDKDSGLIYGDYYALQAGNSMLKLGLASC</sequence>
<dbReference type="InterPro" id="IPR012341">
    <property type="entry name" value="6hp_glycosidase-like_sf"/>
</dbReference>
<protein>
    <recommendedName>
        <fullName evidence="5">Unsaturated glucuronyl hydrolase</fullName>
    </recommendedName>
</protein>
<name>A0A8H3AI04_9AGAM</name>
<proteinExistence type="inferred from homology"/>
<reference evidence="3" key="1">
    <citation type="submission" date="2021-01" db="EMBL/GenBank/DDBJ databases">
        <authorList>
            <person name="Kaushik A."/>
        </authorList>
    </citation>
    <scope>NUCLEOTIDE SEQUENCE</scope>
    <source>
        <strain evidence="3">Type strain: AG8-Rh-89/</strain>
    </source>
</reference>
<dbReference type="PANTHER" id="PTHR36845:SF1">
    <property type="entry name" value="HYDROLASE, PUTATIVE (AFU_ORTHOLOGUE AFUA_7G05090)-RELATED"/>
    <property type="match status" value="1"/>
</dbReference>
<evidence type="ECO:0000313" key="4">
    <source>
        <dbReference type="Proteomes" id="UP000663850"/>
    </source>
</evidence>
<dbReference type="InterPro" id="IPR010905">
    <property type="entry name" value="Glyco_hydro_88"/>
</dbReference>
<dbReference type="GO" id="GO:0000272">
    <property type="term" value="P:polysaccharide catabolic process"/>
    <property type="evidence" value="ECO:0007669"/>
    <property type="project" value="TreeGrafter"/>
</dbReference>
<evidence type="ECO:0000313" key="3">
    <source>
        <dbReference type="EMBL" id="CAE6422750.1"/>
    </source>
</evidence>
<comment type="similarity">
    <text evidence="2">Belongs to the glycosyl hydrolase 88 family.</text>
</comment>
<dbReference type="SUPFAM" id="SSF48208">
    <property type="entry name" value="Six-hairpin glycosidases"/>
    <property type="match status" value="1"/>
</dbReference>
<gene>
    <name evidence="3" type="ORF">RDB_LOCUS11694</name>
</gene>
<dbReference type="AlphaFoldDB" id="A0A8H3AI04"/>
<accession>A0A8H3AI04</accession>
<dbReference type="EMBL" id="CAJMWZ010000649">
    <property type="protein sequence ID" value="CAE6422750.1"/>
    <property type="molecule type" value="Genomic_DNA"/>
</dbReference>
<dbReference type="Pfam" id="PF07470">
    <property type="entry name" value="Glyco_hydro_88"/>
    <property type="match status" value="1"/>
</dbReference>
<keyword evidence="1" id="KW-0378">Hydrolase</keyword>
<organism evidence="3 4">
    <name type="scientific">Rhizoctonia solani</name>
    <dbReference type="NCBI Taxonomy" id="456999"/>
    <lineage>
        <taxon>Eukaryota</taxon>
        <taxon>Fungi</taxon>
        <taxon>Dikarya</taxon>
        <taxon>Basidiomycota</taxon>
        <taxon>Agaricomycotina</taxon>
        <taxon>Agaricomycetes</taxon>
        <taxon>Cantharellales</taxon>
        <taxon>Ceratobasidiaceae</taxon>
        <taxon>Rhizoctonia</taxon>
    </lineage>
</organism>
<dbReference type="PANTHER" id="PTHR36845">
    <property type="entry name" value="HYDROLASE, PUTATIVE (AFU_ORTHOLOGUE AFUA_7G05090)-RELATED"/>
    <property type="match status" value="1"/>
</dbReference>
<dbReference type="Gene3D" id="1.50.10.10">
    <property type="match status" value="1"/>
</dbReference>
<evidence type="ECO:0000256" key="2">
    <source>
        <dbReference type="ARBA" id="ARBA00038358"/>
    </source>
</evidence>
<dbReference type="Proteomes" id="UP000663850">
    <property type="component" value="Unassembled WGS sequence"/>
</dbReference>